<feature type="transmembrane region" description="Helical" evidence="11">
    <location>
        <begin position="258"/>
        <end position="280"/>
    </location>
</feature>
<keyword evidence="8" id="KW-0675">Receptor</keyword>
<dbReference type="SUPFAM" id="SSF48726">
    <property type="entry name" value="Immunoglobulin"/>
    <property type="match status" value="2"/>
</dbReference>
<evidence type="ECO:0000256" key="5">
    <source>
        <dbReference type="ARBA" id="ARBA00022989"/>
    </source>
</evidence>
<dbReference type="GO" id="GO:0031295">
    <property type="term" value="P:T cell costimulation"/>
    <property type="evidence" value="ECO:0007669"/>
    <property type="project" value="TreeGrafter"/>
</dbReference>
<dbReference type="GO" id="GO:0007166">
    <property type="term" value="P:cell surface receptor signaling pathway"/>
    <property type="evidence" value="ECO:0007669"/>
    <property type="project" value="TreeGrafter"/>
</dbReference>
<dbReference type="GO" id="GO:0009897">
    <property type="term" value="C:external side of plasma membrane"/>
    <property type="evidence" value="ECO:0007669"/>
    <property type="project" value="TreeGrafter"/>
</dbReference>
<name>A0A8D0ASK7_SANLU</name>
<dbReference type="PANTHER" id="PTHR25466:SF14">
    <property type="entry name" value="BUTYROPHILIN SUBFAMILY 2 MEMBER A2-LIKE-RELATED"/>
    <property type="match status" value="1"/>
</dbReference>
<sequence>MASKGILLFFTAIYIRTRNTNAAFVNVECQAENVGQYGQQSLLQCVVKTSQDVVDPEIRVVIWKKEGVEKQVKNNPLLLFNRGEIKLKPGYSFAEPSWNVRNMNVSLLITNTAVEQEGDYTCTVITNSGDSSSSTSLKVTAKYNKPTIHSNPETITVNTDVTLMCDSDGGYPKGQLRWFDENKTEWTKSSQMEAKLTESGLFHLSSKLSLLKGSIFTKYTCKVFNASGDKEEEATFEVQHAVTPGIQTGEGLGSASKIAPVVVIGSLIVGLLVLLALLIYRKRSQRDHQGLTTCDHDDGTSKLQYFDSLCLTNTTIVFFTVFKYDITFCRWSSGEG</sequence>
<dbReference type="InterPro" id="IPR036179">
    <property type="entry name" value="Ig-like_dom_sf"/>
</dbReference>
<feature type="signal peptide" evidence="12">
    <location>
        <begin position="1"/>
        <end position="22"/>
    </location>
</feature>
<reference evidence="14" key="2">
    <citation type="submission" date="2025-09" db="UniProtKB">
        <authorList>
            <consortium name="Ensembl"/>
        </authorList>
    </citation>
    <scope>IDENTIFICATION</scope>
</reference>
<dbReference type="Ensembl" id="ENSSLUT00000061444.1">
    <property type="protein sequence ID" value="ENSSLUP00000059753.1"/>
    <property type="gene ID" value="ENSSLUG00000025515.1"/>
</dbReference>
<dbReference type="PROSITE" id="PS50835">
    <property type="entry name" value="IG_LIKE"/>
    <property type="match status" value="2"/>
</dbReference>
<keyword evidence="15" id="KW-1185">Reference proteome</keyword>
<feature type="domain" description="Ig-like" evidence="13">
    <location>
        <begin position="146"/>
        <end position="237"/>
    </location>
</feature>
<dbReference type="Pfam" id="PF22705">
    <property type="entry name" value="C2-set_3"/>
    <property type="match status" value="1"/>
</dbReference>
<keyword evidence="2" id="KW-1003">Cell membrane</keyword>
<keyword evidence="10" id="KW-0393">Immunoglobulin domain</keyword>
<evidence type="ECO:0000256" key="9">
    <source>
        <dbReference type="ARBA" id="ARBA00023180"/>
    </source>
</evidence>
<dbReference type="Pfam" id="PF07686">
    <property type="entry name" value="V-set"/>
    <property type="match status" value="1"/>
</dbReference>
<evidence type="ECO:0000256" key="11">
    <source>
        <dbReference type="SAM" id="Phobius"/>
    </source>
</evidence>
<gene>
    <name evidence="14" type="primary">zgc:174863</name>
</gene>
<evidence type="ECO:0000256" key="8">
    <source>
        <dbReference type="ARBA" id="ARBA00023170"/>
    </source>
</evidence>
<accession>A0A8D0ASK7</accession>
<keyword evidence="4 12" id="KW-0732">Signal</keyword>
<evidence type="ECO:0000256" key="6">
    <source>
        <dbReference type="ARBA" id="ARBA00023136"/>
    </source>
</evidence>
<keyword evidence="6 11" id="KW-0472">Membrane</keyword>
<evidence type="ECO:0000313" key="15">
    <source>
        <dbReference type="Proteomes" id="UP000694568"/>
    </source>
</evidence>
<dbReference type="Proteomes" id="UP000694568">
    <property type="component" value="Unplaced"/>
</dbReference>
<dbReference type="Gene3D" id="2.60.40.10">
    <property type="entry name" value="Immunoglobulins"/>
    <property type="match status" value="2"/>
</dbReference>
<dbReference type="GO" id="GO:0042102">
    <property type="term" value="P:positive regulation of T cell proliferation"/>
    <property type="evidence" value="ECO:0007669"/>
    <property type="project" value="TreeGrafter"/>
</dbReference>
<dbReference type="InterPro" id="IPR013106">
    <property type="entry name" value="Ig_V-set"/>
</dbReference>
<protein>
    <submittedName>
        <fullName evidence="14">CD276 antigen homolog</fullName>
    </submittedName>
</protein>
<comment type="subcellular location">
    <subcellularLocation>
        <location evidence="1">Cell membrane</location>
        <topology evidence="1">Single-pass type I membrane protein</topology>
    </subcellularLocation>
</comment>
<evidence type="ECO:0000256" key="7">
    <source>
        <dbReference type="ARBA" id="ARBA00023157"/>
    </source>
</evidence>
<dbReference type="PANTHER" id="PTHR25466">
    <property type="entry name" value="T-LYMPHOCYTE ACTIVATION ANTIGEN"/>
    <property type="match status" value="1"/>
</dbReference>
<reference evidence="14" key="1">
    <citation type="submission" date="2025-08" db="UniProtKB">
        <authorList>
            <consortium name="Ensembl"/>
        </authorList>
    </citation>
    <scope>IDENTIFICATION</scope>
</reference>
<evidence type="ECO:0000256" key="4">
    <source>
        <dbReference type="ARBA" id="ARBA00022729"/>
    </source>
</evidence>
<evidence type="ECO:0000259" key="13">
    <source>
        <dbReference type="PROSITE" id="PS50835"/>
    </source>
</evidence>
<keyword evidence="7" id="KW-1015">Disulfide bond</keyword>
<keyword evidence="5 11" id="KW-1133">Transmembrane helix</keyword>
<evidence type="ECO:0000256" key="12">
    <source>
        <dbReference type="SAM" id="SignalP"/>
    </source>
</evidence>
<evidence type="ECO:0000256" key="2">
    <source>
        <dbReference type="ARBA" id="ARBA00022475"/>
    </source>
</evidence>
<dbReference type="GeneTree" id="ENSGT00540000073890"/>
<dbReference type="InterPro" id="IPR003599">
    <property type="entry name" value="Ig_sub"/>
</dbReference>
<keyword evidence="9" id="KW-0325">Glycoprotein</keyword>
<dbReference type="InterPro" id="IPR013783">
    <property type="entry name" value="Ig-like_fold"/>
</dbReference>
<evidence type="ECO:0000313" key="14">
    <source>
        <dbReference type="Ensembl" id="ENSSLUP00000059753.1"/>
    </source>
</evidence>
<evidence type="ECO:0000256" key="3">
    <source>
        <dbReference type="ARBA" id="ARBA00022692"/>
    </source>
</evidence>
<dbReference type="GO" id="GO:0071222">
    <property type="term" value="P:cellular response to lipopolysaccharide"/>
    <property type="evidence" value="ECO:0007669"/>
    <property type="project" value="TreeGrafter"/>
</dbReference>
<evidence type="ECO:0000256" key="10">
    <source>
        <dbReference type="ARBA" id="ARBA00023319"/>
    </source>
</evidence>
<dbReference type="InterPro" id="IPR051713">
    <property type="entry name" value="T-cell_Activation_Regulation"/>
</dbReference>
<organism evidence="14 15">
    <name type="scientific">Sander lucioperca</name>
    <name type="common">Pike-perch</name>
    <name type="synonym">Perca lucioperca</name>
    <dbReference type="NCBI Taxonomy" id="283035"/>
    <lineage>
        <taxon>Eukaryota</taxon>
        <taxon>Metazoa</taxon>
        <taxon>Chordata</taxon>
        <taxon>Craniata</taxon>
        <taxon>Vertebrata</taxon>
        <taxon>Euteleostomi</taxon>
        <taxon>Actinopterygii</taxon>
        <taxon>Neopterygii</taxon>
        <taxon>Teleostei</taxon>
        <taxon>Neoteleostei</taxon>
        <taxon>Acanthomorphata</taxon>
        <taxon>Eupercaria</taxon>
        <taxon>Perciformes</taxon>
        <taxon>Percoidei</taxon>
        <taxon>Percidae</taxon>
        <taxon>Luciopercinae</taxon>
        <taxon>Sander</taxon>
    </lineage>
</organism>
<feature type="chain" id="PRO_5034746683" evidence="12">
    <location>
        <begin position="23"/>
        <end position="336"/>
    </location>
</feature>
<dbReference type="InterPro" id="IPR053896">
    <property type="entry name" value="BTN3A2-like_Ig-C"/>
</dbReference>
<dbReference type="InterPro" id="IPR007110">
    <property type="entry name" value="Ig-like_dom"/>
</dbReference>
<dbReference type="GO" id="GO:0006955">
    <property type="term" value="P:immune response"/>
    <property type="evidence" value="ECO:0007669"/>
    <property type="project" value="TreeGrafter"/>
</dbReference>
<dbReference type="GO" id="GO:0042130">
    <property type="term" value="P:negative regulation of T cell proliferation"/>
    <property type="evidence" value="ECO:0007669"/>
    <property type="project" value="TreeGrafter"/>
</dbReference>
<dbReference type="SMART" id="SM00409">
    <property type="entry name" value="IG"/>
    <property type="match status" value="2"/>
</dbReference>
<proteinExistence type="predicted"/>
<keyword evidence="3 11" id="KW-0812">Transmembrane</keyword>
<dbReference type="AlphaFoldDB" id="A0A8D0ASK7"/>
<feature type="domain" description="Ig-like" evidence="13">
    <location>
        <begin position="38"/>
        <end position="140"/>
    </location>
</feature>
<evidence type="ECO:0000256" key="1">
    <source>
        <dbReference type="ARBA" id="ARBA00004251"/>
    </source>
</evidence>